<reference evidence="3" key="1">
    <citation type="submission" date="2015-06" db="EMBL/GenBank/DDBJ databases">
        <title>Expansion of signal transduction pathways in fungi by whole-genome duplication.</title>
        <authorList>
            <consortium name="DOE Joint Genome Institute"/>
            <person name="Corrochano L.M."/>
            <person name="Kuo A."/>
            <person name="Marcet-Houben M."/>
            <person name="Polaino S."/>
            <person name="Salamov A."/>
            <person name="Villalobos J.M."/>
            <person name="Alvarez M.I."/>
            <person name="Avalos J."/>
            <person name="Benito E.P."/>
            <person name="Benoit I."/>
            <person name="Burger G."/>
            <person name="Camino L.P."/>
            <person name="Canovas D."/>
            <person name="Cerda-Olmedo E."/>
            <person name="Cheng J.-F."/>
            <person name="Dominguez A."/>
            <person name="Elias M."/>
            <person name="Eslava A.P."/>
            <person name="Glaser F."/>
            <person name="Grimwood J."/>
            <person name="Gutierrez G."/>
            <person name="Heitman J."/>
            <person name="Henrissat B."/>
            <person name="Iturriaga E.A."/>
            <person name="Lang B.F."/>
            <person name="Lavin J.L."/>
            <person name="Lee S."/>
            <person name="Li W."/>
            <person name="Lindquist E."/>
            <person name="Lopez-Garcia S."/>
            <person name="Luque E.M."/>
            <person name="Marcos A.T."/>
            <person name="Martin J."/>
            <person name="McCluskey K."/>
            <person name="Medina H.R."/>
            <person name="Miralles-Duran A."/>
            <person name="Miyazaki A."/>
            <person name="Munoz-Torres E."/>
            <person name="Oguiza J.A."/>
            <person name="Ohm R."/>
            <person name="Olmedo M."/>
            <person name="Orejas M."/>
            <person name="Ortiz-Castellanos L."/>
            <person name="Pisabarro A.G."/>
            <person name="Rodriguez-Romero J."/>
            <person name="Ruiz-Herrera J."/>
            <person name="Ruiz-Vazquez R."/>
            <person name="Sanz C."/>
            <person name="Schackwitz W."/>
            <person name="Schmutz J."/>
            <person name="Shahriari M."/>
            <person name="Shelest E."/>
            <person name="Silva-Franco F."/>
            <person name="Soanes D."/>
            <person name="Syed K."/>
            <person name="Tagua V.G."/>
            <person name="Talbot N.J."/>
            <person name="Thon M."/>
            <person name="De vries R.P."/>
            <person name="Wiebenga A."/>
            <person name="Yadav J.S."/>
            <person name="Braun E.L."/>
            <person name="Baker S."/>
            <person name="Garre V."/>
            <person name="Horwitz B."/>
            <person name="Torres-Martinez S."/>
            <person name="Idnurm A."/>
            <person name="Herrera-Estrella A."/>
            <person name="Gabaldon T."/>
            <person name="Grigoriev I.V."/>
        </authorList>
    </citation>
    <scope>NUCLEOTIDE SEQUENCE [LARGE SCALE GENOMIC DNA]</scope>
    <source>
        <strain evidence="3">NRRL 1555(-)</strain>
    </source>
</reference>
<evidence type="ECO:0000313" key="2">
    <source>
        <dbReference type="EMBL" id="OAD74489.1"/>
    </source>
</evidence>
<name>A0A167MY71_PHYB8</name>
<dbReference type="InterPro" id="IPR032675">
    <property type="entry name" value="LRR_dom_sf"/>
</dbReference>
<dbReference type="GeneID" id="29000192"/>
<keyword evidence="3" id="KW-1185">Reference proteome</keyword>
<feature type="domain" description="F-box" evidence="1">
    <location>
        <begin position="79"/>
        <end position="124"/>
    </location>
</feature>
<dbReference type="InterPro" id="IPR001810">
    <property type="entry name" value="F-box_dom"/>
</dbReference>
<dbReference type="RefSeq" id="XP_018292529.1">
    <property type="nucleotide sequence ID" value="XM_018439286.1"/>
</dbReference>
<accession>A0A167MY71</accession>
<dbReference type="InterPro" id="IPR036047">
    <property type="entry name" value="F-box-like_dom_sf"/>
</dbReference>
<protein>
    <recommendedName>
        <fullName evidence="1">F-box domain-containing protein</fullName>
    </recommendedName>
</protein>
<dbReference type="OrthoDB" id="2221454at2759"/>
<dbReference type="AlphaFoldDB" id="A0A167MY71"/>
<dbReference type="SUPFAM" id="SSF52047">
    <property type="entry name" value="RNI-like"/>
    <property type="match status" value="1"/>
</dbReference>
<evidence type="ECO:0000259" key="1">
    <source>
        <dbReference type="PROSITE" id="PS50181"/>
    </source>
</evidence>
<dbReference type="EMBL" id="KV440979">
    <property type="protein sequence ID" value="OAD74489.1"/>
    <property type="molecule type" value="Genomic_DNA"/>
</dbReference>
<organism evidence="2 3">
    <name type="scientific">Phycomyces blakesleeanus (strain ATCC 8743b / DSM 1359 / FGSC 10004 / NBRC 33097 / NRRL 1555)</name>
    <dbReference type="NCBI Taxonomy" id="763407"/>
    <lineage>
        <taxon>Eukaryota</taxon>
        <taxon>Fungi</taxon>
        <taxon>Fungi incertae sedis</taxon>
        <taxon>Mucoromycota</taxon>
        <taxon>Mucoromycotina</taxon>
        <taxon>Mucoromycetes</taxon>
        <taxon>Mucorales</taxon>
        <taxon>Phycomycetaceae</taxon>
        <taxon>Phycomyces</taxon>
    </lineage>
</organism>
<dbReference type="Proteomes" id="UP000077315">
    <property type="component" value="Unassembled WGS sequence"/>
</dbReference>
<evidence type="ECO:0000313" key="3">
    <source>
        <dbReference type="Proteomes" id="UP000077315"/>
    </source>
</evidence>
<dbReference type="PROSITE" id="PS50181">
    <property type="entry name" value="FBOX"/>
    <property type="match status" value="1"/>
</dbReference>
<dbReference type="Pfam" id="PF12937">
    <property type="entry name" value="F-box-like"/>
    <property type="match status" value="1"/>
</dbReference>
<dbReference type="InParanoid" id="A0A167MY71"/>
<dbReference type="SUPFAM" id="SSF81383">
    <property type="entry name" value="F-box domain"/>
    <property type="match status" value="1"/>
</dbReference>
<sequence length="710" mass="82008">MLKIPPIARFFEKNFPKKNGGFDGDFVIISIKIGRLYSSYGPVNDKKNSKPWLERFFLGHSLFPKPNCQFIKANSVNNSLMTSRLPFEVLSIIASHLSIKDKVSCITVCKLWSAPFQDSLWSTINLNKRHLRNICNINHTEQNAYKKNGNRVQTLNLHQSTEVDDGQLYLLQQYFQRIKCLRIQHRSLSNHNFGKTANWNLWASLVSLEIHIPEQNQHTPKHELYQILACLPHLKHLTVPDKICYRVVCYTWRDLDTIHNYLPHLESLNLAFLFTSIANEDITLIRSTTPADKLKRVRLSNLDINIGWIFYCALKYPNIHTYESKTNFGSRSKLVVPCADTMSVIKASEHSFSSLRVATISQKLQLDPYFYAFWRTFAQMLESLQSLDYRVNLTCGEPPQPETIATKAIPLSSKTLQKLFIKIIPRGLIYSNFPLQLDYCPCLADLTLEVPKLVIKIDTILRNCVSLKKIKLKDGRILLSQEASYISEKHGLQRIEIWDSDVDPSILSYVSFCCPQLREMVLCVVKITDSVSSETTTLLLDMSFTQFDVLKLNNVVFRLQDNETLDSNDTHLRSNSNIHLLVIERTQSIFDSGEIGSVVGTPPVSLLQNMIPKQIWFQHCLKKVARRLYSEVRMLKKREVEFAKNYFQKLALKNKNIPDPEPPKNQCHNGFMDKNSWKDDLSRGYVLLRCKYVGKYEIETYSFDHDIDIL</sequence>
<dbReference type="Gene3D" id="3.80.10.10">
    <property type="entry name" value="Ribonuclease Inhibitor"/>
    <property type="match status" value="1"/>
</dbReference>
<dbReference type="VEuPathDB" id="FungiDB:PHYBLDRAFT_186813"/>
<gene>
    <name evidence="2" type="ORF">PHYBLDRAFT_186813</name>
</gene>
<proteinExistence type="predicted"/>